<evidence type="ECO:0000259" key="11">
    <source>
        <dbReference type="PROSITE" id="PS51761"/>
    </source>
</evidence>
<dbReference type="PANTHER" id="PTHR46828:SF2">
    <property type="entry name" value="ENDO-1,4-BETA-XYLANASE A-RELATED"/>
    <property type="match status" value="1"/>
</dbReference>
<comment type="similarity">
    <text evidence="9">Belongs to the glycosyl hydrolase 11 (cellulase G) family.</text>
</comment>
<dbReference type="Gene3D" id="2.60.120.260">
    <property type="entry name" value="Galactose-binding domain-like"/>
    <property type="match status" value="1"/>
</dbReference>
<dbReference type="Gene3D" id="1.10.1330.10">
    <property type="entry name" value="Dockerin domain"/>
    <property type="match status" value="1"/>
</dbReference>
<dbReference type="InterPro" id="IPR008979">
    <property type="entry name" value="Galactose-bd-like_sf"/>
</dbReference>
<sequence length="1036" mass="111139">MKTNKFISGIVSALLIAANIPAALPANAAGQTYTLNGAGQHKGTGPDGYSYEIWAADTNQPSSMTLGDNGTFTTKWNCAGPSGNFLARRGIDMGSTKKFQDYGGITCDFDVSWSASSQGNSRLCIYGWTQNPLVEYYIVEDWKNWCPPNGTPGAGSPLGTVDLDGAKYYIYKENRNSYTIEGNKPFVQYFSVRSSGRTSGTISVSKHFEAWESKGLQMGKMYEVAFNVEGWESNGEANVKKNTITLGKGPEPEKPVEPVEPDANGYYFNTDFESGKSNWTGRGSASVSASTGYDGSKGIVASDRTEKWHGAAIELDENAFKAGETYSLGVMAMQNADSSATMKLSLQYNNGSGENYDEVATAKASKGQWVSVSNPTYTIPAGASDLLLYIETTDSLADIYVDNAFGAVSGTKPSVTPSTSTPVTIDPTPVTSKTDKIKIMPAGDSITFGMGDDGGYRKFLDYFLKEKGYTNVDFVGPEGSNSATFSYNGKTVTYDDNHAGYSGYTIKQHAGGWSNNSGLYETLKNKNAVKSADPDIILLIIGTNDMTANRSMNECEDDLHTLLDYMLGDMSSDGMIFLSTIPELSAFGGGDNTQKIANYNSLVKKVAQEYSSSGKHVTFADIHGCLNGTADLGDGIHPSKAGYEKMGKYWAGVIDEYISASSGPAVQPSTGIRGDTNSDGVVDSFDLIPLRKSILAVMAGSGKAAPNSDVNGDGDVSVADLVTLKQFLLGKISKFPDVVTTSTTTVPRITTTTTTTKPISQGQNLNAQIRQDMPTSVPSGNEQSNKCKVEKKTYNCKFTGGQKSCNVILPPNYNSSKQYPVMYVLHGIGGNEDSMLSGMGVQELLAGLISNGKAEEMIIVLPSQYTSKNGSQGGFGINQEVCAAYDNFLYDISDSLIPYIEANYPVKTGRENRAITGFSMGGREAIYIGLMRPDLFAYVGGACPAPGITPGSDMFMTHPGCMQESEMKFRDVGPEPNVFFITGGTNDSVVGTFPKQYSDILTRNGVDHVYQSIPGGGHGDNSVKPHLYTFFRYAFK</sequence>
<evidence type="ECO:0000256" key="9">
    <source>
        <dbReference type="PROSITE-ProRule" id="PRU01097"/>
    </source>
</evidence>
<dbReference type="PANTHER" id="PTHR46828">
    <property type="entry name" value="ENDO-1,4-BETA-XYLANASE A-RELATED"/>
    <property type="match status" value="1"/>
</dbReference>
<comment type="caution">
    <text evidence="13">The sequence shown here is derived from an EMBL/GenBank/DDBJ whole genome shotgun (WGS) entry which is preliminary data.</text>
</comment>
<dbReference type="InterPro" id="IPR033123">
    <property type="entry name" value="GH11_dom"/>
</dbReference>
<dbReference type="SUPFAM" id="SSF49899">
    <property type="entry name" value="Concanavalin A-like lectins/glucanases"/>
    <property type="match status" value="1"/>
</dbReference>
<dbReference type="Gene3D" id="2.60.120.180">
    <property type="match status" value="1"/>
</dbReference>
<dbReference type="OrthoDB" id="9777383at2"/>
<dbReference type="GO" id="GO:0016788">
    <property type="term" value="F:hydrolase activity, acting on ester bonds"/>
    <property type="evidence" value="ECO:0007669"/>
    <property type="project" value="InterPro"/>
</dbReference>
<dbReference type="GO" id="GO:0045493">
    <property type="term" value="P:xylan catabolic process"/>
    <property type="evidence" value="ECO:0007669"/>
    <property type="project" value="UniProtKB-UniRule"/>
</dbReference>
<dbReference type="InterPro" id="IPR016134">
    <property type="entry name" value="Dockerin_dom"/>
</dbReference>
<dbReference type="SUPFAM" id="SSF53474">
    <property type="entry name" value="alpha/beta-Hydrolases"/>
    <property type="match status" value="1"/>
</dbReference>
<protein>
    <recommendedName>
        <fullName evidence="3 9">endo-1,4-beta-xylanase</fullName>
        <ecNumber evidence="3 9">3.2.1.8</ecNumber>
    </recommendedName>
</protein>
<feature type="domain" description="Dockerin" evidence="12">
    <location>
        <begin position="669"/>
        <end position="737"/>
    </location>
</feature>
<dbReference type="PRINTS" id="PR00911">
    <property type="entry name" value="GLHYDRLASE11"/>
</dbReference>
<dbReference type="InterPro" id="IPR001137">
    <property type="entry name" value="Glyco_hydro_11"/>
</dbReference>
<comment type="pathway">
    <text evidence="2 9">Glycan degradation; xylan degradation.</text>
</comment>
<keyword evidence="5 9" id="KW-0378">Hydrolase</keyword>
<dbReference type="EC" id="3.2.1.8" evidence="3 9"/>
<dbReference type="InterPro" id="IPR000801">
    <property type="entry name" value="Esterase-like"/>
</dbReference>
<dbReference type="STRING" id="1265.SAMN02910280_2661"/>
<dbReference type="Pfam" id="PF00756">
    <property type="entry name" value="Esterase"/>
    <property type="match status" value="1"/>
</dbReference>
<dbReference type="PROSITE" id="PS51761">
    <property type="entry name" value="GH11_3"/>
    <property type="match status" value="1"/>
</dbReference>
<dbReference type="SUPFAM" id="SSF52266">
    <property type="entry name" value="SGNH hydrolase"/>
    <property type="match status" value="1"/>
</dbReference>
<dbReference type="CDD" id="cd14256">
    <property type="entry name" value="Dockerin_I"/>
    <property type="match status" value="1"/>
</dbReference>
<evidence type="ECO:0000256" key="1">
    <source>
        <dbReference type="ARBA" id="ARBA00000681"/>
    </source>
</evidence>
<dbReference type="CDD" id="cd01833">
    <property type="entry name" value="XynB_like"/>
    <property type="match status" value="1"/>
</dbReference>
<dbReference type="GO" id="GO:0031176">
    <property type="term" value="F:endo-1,4-beta-xylanase activity"/>
    <property type="evidence" value="ECO:0007669"/>
    <property type="project" value="UniProtKB-UniRule"/>
</dbReference>
<evidence type="ECO:0000256" key="5">
    <source>
        <dbReference type="ARBA" id="ARBA00022801"/>
    </source>
</evidence>
<dbReference type="SUPFAM" id="SSF49785">
    <property type="entry name" value="Galactose-binding domain-like"/>
    <property type="match status" value="1"/>
</dbReference>
<dbReference type="Pfam" id="PF00457">
    <property type="entry name" value="Glyco_hydro_11"/>
    <property type="match status" value="1"/>
</dbReference>
<evidence type="ECO:0000256" key="6">
    <source>
        <dbReference type="ARBA" id="ARBA00023277"/>
    </source>
</evidence>
<evidence type="ECO:0000259" key="12">
    <source>
        <dbReference type="PROSITE" id="PS51766"/>
    </source>
</evidence>
<dbReference type="UniPathway" id="UPA00114"/>
<organism evidence="13 14">
    <name type="scientific">Ruminococcus flavefaciens</name>
    <dbReference type="NCBI Taxonomy" id="1265"/>
    <lineage>
        <taxon>Bacteria</taxon>
        <taxon>Bacillati</taxon>
        <taxon>Bacillota</taxon>
        <taxon>Clostridia</taxon>
        <taxon>Eubacteriales</taxon>
        <taxon>Oscillospiraceae</taxon>
        <taxon>Ruminococcus</taxon>
    </lineage>
</organism>
<dbReference type="AlphaFoldDB" id="A0A315XZ20"/>
<evidence type="ECO:0000256" key="8">
    <source>
        <dbReference type="ARBA" id="ARBA00023326"/>
    </source>
</evidence>
<evidence type="ECO:0000313" key="13">
    <source>
        <dbReference type="EMBL" id="PWJ12969.1"/>
    </source>
</evidence>
<accession>A0A315XZ20</accession>
<proteinExistence type="inferred from homology"/>
<dbReference type="InterPro" id="IPR018247">
    <property type="entry name" value="EF_Hand_1_Ca_BS"/>
</dbReference>
<feature type="active site" description="Nucleophile" evidence="9">
    <location>
        <position position="135"/>
    </location>
</feature>
<dbReference type="InterPro" id="IPR001087">
    <property type="entry name" value="GDSL"/>
</dbReference>
<keyword evidence="4 9" id="KW-0858">Xylan degradation</keyword>
<dbReference type="InterPro" id="IPR029058">
    <property type="entry name" value="AB_hydrolase_fold"/>
</dbReference>
<evidence type="ECO:0000256" key="10">
    <source>
        <dbReference type="SAM" id="SignalP"/>
    </source>
</evidence>
<evidence type="ECO:0000313" key="14">
    <source>
        <dbReference type="Proteomes" id="UP000245720"/>
    </source>
</evidence>
<dbReference type="Proteomes" id="UP000245720">
    <property type="component" value="Unassembled WGS sequence"/>
</dbReference>
<evidence type="ECO:0000256" key="3">
    <source>
        <dbReference type="ARBA" id="ARBA00012590"/>
    </source>
</evidence>
<keyword evidence="8 9" id="KW-0624">Polysaccharide degradation</keyword>
<name>A0A315XZ20_RUMFL</name>
<dbReference type="Gene3D" id="3.40.50.1820">
    <property type="entry name" value="alpha/beta hydrolase"/>
    <property type="match status" value="1"/>
</dbReference>
<evidence type="ECO:0000256" key="2">
    <source>
        <dbReference type="ARBA" id="ARBA00004851"/>
    </source>
</evidence>
<dbReference type="RefSeq" id="WP_109726262.1">
    <property type="nucleotide sequence ID" value="NZ_QGDI01000005.1"/>
</dbReference>
<dbReference type="InterPro" id="IPR036439">
    <property type="entry name" value="Dockerin_dom_sf"/>
</dbReference>
<dbReference type="PROSITE" id="PS51766">
    <property type="entry name" value="DOCKERIN"/>
    <property type="match status" value="1"/>
</dbReference>
<dbReference type="EMBL" id="QGDI01000005">
    <property type="protein sequence ID" value="PWJ12969.1"/>
    <property type="molecule type" value="Genomic_DNA"/>
</dbReference>
<dbReference type="InterPro" id="IPR013319">
    <property type="entry name" value="GH11/12"/>
</dbReference>
<comment type="catalytic activity">
    <reaction evidence="1 9">
        <text>Endohydrolysis of (1-&gt;4)-beta-D-xylosidic linkages in xylans.</text>
        <dbReference type="EC" id="3.2.1.8"/>
    </reaction>
</comment>
<keyword evidence="6 9" id="KW-0119">Carbohydrate metabolism</keyword>
<dbReference type="SUPFAM" id="SSF63446">
    <property type="entry name" value="Type I dockerin domain"/>
    <property type="match status" value="1"/>
</dbReference>
<gene>
    <name evidence="13" type="ORF">IE37_01466</name>
</gene>
<feature type="signal peptide" evidence="10">
    <location>
        <begin position="1"/>
        <end position="28"/>
    </location>
</feature>
<evidence type="ECO:0000256" key="7">
    <source>
        <dbReference type="ARBA" id="ARBA00023295"/>
    </source>
</evidence>
<dbReference type="PROSITE" id="PS00018">
    <property type="entry name" value="EF_HAND_1"/>
    <property type="match status" value="1"/>
</dbReference>
<dbReference type="InterPro" id="IPR036514">
    <property type="entry name" value="SGNH_hydro_sf"/>
</dbReference>
<keyword evidence="7 9" id="KW-0326">Glycosidase</keyword>
<dbReference type="InterPro" id="IPR013320">
    <property type="entry name" value="ConA-like_dom_sf"/>
</dbReference>
<dbReference type="PROSITE" id="PS00776">
    <property type="entry name" value="GH11_1"/>
    <property type="match status" value="1"/>
</dbReference>
<dbReference type="Pfam" id="PF02018">
    <property type="entry name" value="CBM_4_9"/>
    <property type="match status" value="1"/>
</dbReference>
<dbReference type="InterPro" id="IPR003305">
    <property type="entry name" value="CenC_carb-bd"/>
</dbReference>
<feature type="domain" description="GH11" evidence="11">
    <location>
        <begin position="37"/>
        <end position="242"/>
    </location>
</feature>
<evidence type="ECO:0000256" key="4">
    <source>
        <dbReference type="ARBA" id="ARBA00022651"/>
    </source>
</evidence>
<feature type="chain" id="PRO_5016465705" description="endo-1,4-beta-xylanase" evidence="10">
    <location>
        <begin position="29"/>
        <end position="1036"/>
    </location>
</feature>
<dbReference type="Pfam" id="PF00657">
    <property type="entry name" value="Lipase_GDSL"/>
    <property type="match status" value="1"/>
</dbReference>
<dbReference type="InterPro" id="IPR018208">
    <property type="entry name" value="GH11_AS_1"/>
</dbReference>
<dbReference type="Gene3D" id="3.40.50.1110">
    <property type="entry name" value="SGNH hydrolase"/>
    <property type="match status" value="1"/>
</dbReference>
<keyword evidence="10" id="KW-0732">Signal</keyword>
<feature type="active site" description="Proton donor" evidence="9">
    <location>
        <position position="229"/>
    </location>
</feature>
<dbReference type="InterPro" id="IPR002105">
    <property type="entry name" value="Dockerin_1_rpt"/>
</dbReference>
<reference evidence="13 14" key="1">
    <citation type="submission" date="2018-05" db="EMBL/GenBank/DDBJ databases">
        <title>The Hungate 1000. A catalogue of reference genomes from the rumen microbiome.</title>
        <authorList>
            <person name="Kelly W."/>
        </authorList>
    </citation>
    <scope>NUCLEOTIDE SEQUENCE [LARGE SCALE GENOMIC DNA]</scope>
    <source>
        <strain evidence="13 14">SAb67</strain>
    </source>
</reference>
<dbReference type="Pfam" id="PF00404">
    <property type="entry name" value="Dockerin_1"/>
    <property type="match status" value="1"/>
</dbReference>